<reference evidence="2 3" key="1">
    <citation type="journal article" date="2020" name="ISME J.">
        <title>Comparative genomics reveals insights into cyanobacterial evolution and habitat adaptation.</title>
        <authorList>
            <person name="Chen M.Y."/>
            <person name="Teng W.K."/>
            <person name="Zhao L."/>
            <person name="Hu C.X."/>
            <person name="Zhou Y.K."/>
            <person name="Han B.P."/>
            <person name="Song L.R."/>
            <person name="Shu W.S."/>
        </authorList>
    </citation>
    <scope>NUCLEOTIDE SEQUENCE [LARGE SCALE GENOMIC DNA]</scope>
    <source>
        <strain evidence="2 3">FACHB-196</strain>
    </source>
</reference>
<comment type="caution">
    <text evidence="2">The sequence shown here is derived from an EMBL/GenBank/DDBJ whole genome shotgun (WGS) entry which is preliminary data.</text>
</comment>
<feature type="domain" description="Colicin E3-like ribonuclease" evidence="1">
    <location>
        <begin position="4"/>
        <end position="81"/>
    </location>
</feature>
<dbReference type="InterPro" id="IPR009105">
    <property type="entry name" value="Colicin_E3_ribonuclease"/>
</dbReference>
<gene>
    <name evidence="2" type="ORF">H6G59_20400</name>
</gene>
<keyword evidence="3" id="KW-1185">Reference proteome</keyword>
<sequence length="82" mass="9498">MSYVPAPKTLEAFPQAKLVKSRTPVQGGGTLRKRWEDKKYIYEWDSRHGLVEKYDKRGNHLGEFDPVTGEKINPRVASRRII</sequence>
<organism evidence="2 3">
    <name type="scientific">Anabaena lutea FACHB-196</name>
    <dbReference type="NCBI Taxonomy" id="2692881"/>
    <lineage>
        <taxon>Bacteria</taxon>
        <taxon>Bacillati</taxon>
        <taxon>Cyanobacteriota</taxon>
        <taxon>Cyanophyceae</taxon>
        <taxon>Nostocales</taxon>
        <taxon>Nostocaceae</taxon>
        <taxon>Anabaena</taxon>
    </lineage>
</organism>
<evidence type="ECO:0000313" key="3">
    <source>
        <dbReference type="Proteomes" id="UP000640531"/>
    </source>
</evidence>
<proteinExistence type="predicted"/>
<dbReference type="SUPFAM" id="SSF63840">
    <property type="entry name" value="Ribonuclease domain of colicin E3"/>
    <property type="match status" value="1"/>
</dbReference>
<dbReference type="Gene3D" id="3.10.380.10">
    <property type="entry name" value="Colicin E3-like ribonuclease domain"/>
    <property type="match status" value="1"/>
</dbReference>
<dbReference type="EMBL" id="JACJST010000022">
    <property type="protein sequence ID" value="MBD2570214.1"/>
    <property type="molecule type" value="Genomic_DNA"/>
</dbReference>
<dbReference type="InterPro" id="IPR036725">
    <property type="entry name" value="ColE3_ribonuclease_sf"/>
</dbReference>
<name>A0ABR8FJB2_9NOST</name>
<protein>
    <submittedName>
        <fullName evidence="2">Colicin E3</fullName>
    </submittedName>
</protein>
<evidence type="ECO:0000313" key="2">
    <source>
        <dbReference type="EMBL" id="MBD2570214.1"/>
    </source>
</evidence>
<evidence type="ECO:0000259" key="1">
    <source>
        <dbReference type="Pfam" id="PF09000"/>
    </source>
</evidence>
<dbReference type="Pfam" id="PF09000">
    <property type="entry name" value="Cytotoxic"/>
    <property type="match status" value="1"/>
</dbReference>
<dbReference type="RefSeq" id="WP_190717750.1">
    <property type="nucleotide sequence ID" value="NZ_JACJST010000022.1"/>
</dbReference>
<accession>A0ABR8FJB2</accession>
<dbReference type="Proteomes" id="UP000640531">
    <property type="component" value="Unassembled WGS sequence"/>
</dbReference>